<feature type="domain" description="Response regulatory" evidence="14">
    <location>
        <begin position="814"/>
        <end position="934"/>
    </location>
</feature>
<dbReference type="FunFam" id="1.10.287.130:FF:000038">
    <property type="entry name" value="Sensory transduction histidine kinase"/>
    <property type="match status" value="1"/>
</dbReference>
<dbReference type="SMART" id="SM00448">
    <property type="entry name" value="REC"/>
    <property type="match status" value="2"/>
</dbReference>
<evidence type="ECO:0000256" key="6">
    <source>
        <dbReference type="ARBA" id="ARBA00022741"/>
    </source>
</evidence>
<dbReference type="PANTHER" id="PTHR43047:SF72">
    <property type="entry name" value="OSMOSENSING HISTIDINE PROTEIN KINASE SLN1"/>
    <property type="match status" value="1"/>
</dbReference>
<dbReference type="PANTHER" id="PTHR43047">
    <property type="entry name" value="TWO-COMPONENT HISTIDINE PROTEIN KINASE"/>
    <property type="match status" value="1"/>
</dbReference>
<feature type="domain" description="PAC" evidence="16">
    <location>
        <begin position="249"/>
        <end position="301"/>
    </location>
</feature>
<dbReference type="InterPro" id="IPR035965">
    <property type="entry name" value="PAS-like_dom_sf"/>
</dbReference>
<dbReference type="EMBL" id="SOHJ01000002">
    <property type="protein sequence ID" value="TFD62598.1"/>
    <property type="molecule type" value="Genomic_DNA"/>
</dbReference>
<dbReference type="GO" id="GO:0000155">
    <property type="term" value="F:phosphorelay sensor kinase activity"/>
    <property type="evidence" value="ECO:0007669"/>
    <property type="project" value="InterPro"/>
</dbReference>
<keyword evidence="7 17" id="KW-0418">Kinase</keyword>
<feature type="domain" description="PAC" evidence="16">
    <location>
        <begin position="118"/>
        <end position="170"/>
    </location>
</feature>
<dbReference type="PROSITE" id="PS50109">
    <property type="entry name" value="HIS_KIN"/>
    <property type="match status" value="1"/>
</dbReference>
<dbReference type="InterPro" id="IPR000700">
    <property type="entry name" value="PAS-assoc_C"/>
</dbReference>
<dbReference type="Pfam" id="PF00512">
    <property type="entry name" value="HisKA"/>
    <property type="match status" value="1"/>
</dbReference>
<dbReference type="GO" id="GO:0005886">
    <property type="term" value="C:plasma membrane"/>
    <property type="evidence" value="ECO:0007669"/>
    <property type="project" value="UniProtKB-SubCell"/>
</dbReference>
<evidence type="ECO:0000256" key="1">
    <source>
        <dbReference type="ARBA" id="ARBA00000085"/>
    </source>
</evidence>
<evidence type="ECO:0000256" key="10">
    <source>
        <dbReference type="ARBA" id="ARBA00023136"/>
    </source>
</evidence>
<dbReference type="GO" id="GO:0009927">
    <property type="term" value="F:histidine phosphotransfer kinase activity"/>
    <property type="evidence" value="ECO:0007669"/>
    <property type="project" value="TreeGrafter"/>
</dbReference>
<dbReference type="PRINTS" id="PR00344">
    <property type="entry name" value="BCTRLSENSOR"/>
</dbReference>
<dbReference type="InterPro" id="IPR036890">
    <property type="entry name" value="HATPase_C_sf"/>
</dbReference>
<evidence type="ECO:0000259" key="14">
    <source>
        <dbReference type="PROSITE" id="PS50110"/>
    </source>
</evidence>
<evidence type="ECO:0000256" key="11">
    <source>
        <dbReference type="PROSITE-ProRule" id="PRU00169"/>
    </source>
</evidence>
<dbReference type="GO" id="GO:0005524">
    <property type="term" value="F:ATP binding"/>
    <property type="evidence" value="ECO:0007669"/>
    <property type="project" value="UniProtKB-KW"/>
</dbReference>
<dbReference type="SUPFAM" id="SSF52172">
    <property type="entry name" value="CheY-like"/>
    <property type="match status" value="2"/>
</dbReference>
<accession>A0A4R9AHY6</accession>
<dbReference type="CDD" id="cd00082">
    <property type="entry name" value="HisKA"/>
    <property type="match status" value="1"/>
</dbReference>
<comment type="caution">
    <text evidence="11">Lacks conserved residue(s) required for the propagation of feature annotation.</text>
</comment>
<dbReference type="InterPro" id="IPR005467">
    <property type="entry name" value="His_kinase_dom"/>
</dbReference>
<evidence type="ECO:0000256" key="8">
    <source>
        <dbReference type="ARBA" id="ARBA00022840"/>
    </source>
</evidence>
<dbReference type="Gene3D" id="3.30.565.10">
    <property type="entry name" value="Histidine kinase-like ATPase, C-terminal domain"/>
    <property type="match status" value="1"/>
</dbReference>
<keyword evidence="18" id="KW-1185">Reference proteome</keyword>
<keyword evidence="9" id="KW-0902">Two-component regulatory system</keyword>
<protein>
    <recommendedName>
        <fullName evidence="3">histidine kinase</fullName>
        <ecNumber evidence="3">2.7.13.3</ecNumber>
    </recommendedName>
</protein>
<feature type="modified residue" description="4-aspartylphosphate" evidence="11">
    <location>
        <position position="740"/>
    </location>
</feature>
<evidence type="ECO:0000259" key="13">
    <source>
        <dbReference type="PROSITE" id="PS50109"/>
    </source>
</evidence>
<dbReference type="InterPro" id="IPR000014">
    <property type="entry name" value="PAS"/>
</dbReference>
<evidence type="ECO:0000256" key="12">
    <source>
        <dbReference type="SAM" id="MobiDB-lite"/>
    </source>
</evidence>
<dbReference type="Gene3D" id="3.30.450.20">
    <property type="entry name" value="PAS domain"/>
    <property type="match status" value="2"/>
</dbReference>
<dbReference type="SMART" id="SM00388">
    <property type="entry name" value="HisKA"/>
    <property type="match status" value="1"/>
</dbReference>
<dbReference type="InterPro" id="IPR001610">
    <property type="entry name" value="PAC"/>
</dbReference>
<reference evidence="17 18" key="1">
    <citation type="submission" date="2019-03" db="EMBL/GenBank/DDBJ databases">
        <title>Genomics of glacier-inhabiting Cryobacterium strains.</title>
        <authorList>
            <person name="Liu Q."/>
            <person name="Xin Y.-H."/>
        </authorList>
    </citation>
    <scope>NUCLEOTIDE SEQUENCE [LARGE SCALE GENOMIC DNA]</scope>
    <source>
        <strain evidence="17 18">Sr39</strain>
    </source>
</reference>
<dbReference type="SMART" id="SM00091">
    <property type="entry name" value="PAS"/>
    <property type="match status" value="2"/>
</dbReference>
<dbReference type="CDD" id="cd00130">
    <property type="entry name" value="PAS"/>
    <property type="match status" value="2"/>
</dbReference>
<evidence type="ECO:0000256" key="7">
    <source>
        <dbReference type="ARBA" id="ARBA00022777"/>
    </source>
</evidence>
<evidence type="ECO:0000313" key="18">
    <source>
        <dbReference type="Proteomes" id="UP000298170"/>
    </source>
</evidence>
<dbReference type="RefSeq" id="WP_134512953.1">
    <property type="nucleotide sequence ID" value="NZ_SOHJ01000002.1"/>
</dbReference>
<dbReference type="OrthoDB" id="9757990at2"/>
<dbReference type="Pfam" id="PF00072">
    <property type="entry name" value="Response_reg"/>
    <property type="match status" value="2"/>
</dbReference>
<organism evidence="17 18">
    <name type="scientific">Cryobacterium suzukii</name>
    <dbReference type="NCBI Taxonomy" id="1259198"/>
    <lineage>
        <taxon>Bacteria</taxon>
        <taxon>Bacillati</taxon>
        <taxon>Actinomycetota</taxon>
        <taxon>Actinomycetes</taxon>
        <taxon>Micrococcales</taxon>
        <taxon>Microbacteriaceae</taxon>
        <taxon>Cryobacterium</taxon>
    </lineage>
</organism>
<evidence type="ECO:0000256" key="5">
    <source>
        <dbReference type="ARBA" id="ARBA00022679"/>
    </source>
</evidence>
<feature type="domain" description="PAS" evidence="15">
    <location>
        <begin position="178"/>
        <end position="222"/>
    </location>
</feature>
<feature type="domain" description="Histidine kinase" evidence="13">
    <location>
        <begin position="319"/>
        <end position="562"/>
    </location>
</feature>
<dbReference type="InterPro" id="IPR003661">
    <property type="entry name" value="HisK_dim/P_dom"/>
</dbReference>
<dbReference type="InterPro" id="IPR036097">
    <property type="entry name" value="HisK_dim/P_sf"/>
</dbReference>
<dbReference type="EC" id="2.7.13.3" evidence="3"/>
<keyword evidence="10" id="KW-0472">Membrane</keyword>
<dbReference type="Proteomes" id="UP000298170">
    <property type="component" value="Unassembled WGS sequence"/>
</dbReference>
<evidence type="ECO:0000256" key="9">
    <source>
        <dbReference type="ARBA" id="ARBA00023012"/>
    </source>
</evidence>
<evidence type="ECO:0000256" key="3">
    <source>
        <dbReference type="ARBA" id="ARBA00012438"/>
    </source>
</evidence>
<dbReference type="PROSITE" id="PS50113">
    <property type="entry name" value="PAC"/>
    <property type="match status" value="2"/>
</dbReference>
<dbReference type="SUPFAM" id="SSF55785">
    <property type="entry name" value="PYP-like sensor domain (PAS domain)"/>
    <property type="match status" value="2"/>
</dbReference>
<dbReference type="SMART" id="SM00086">
    <property type="entry name" value="PAC"/>
    <property type="match status" value="2"/>
</dbReference>
<comment type="catalytic activity">
    <reaction evidence="1">
        <text>ATP + protein L-histidine = ADP + protein N-phospho-L-histidine.</text>
        <dbReference type="EC" id="2.7.13.3"/>
    </reaction>
</comment>
<dbReference type="SMART" id="SM00387">
    <property type="entry name" value="HATPase_c"/>
    <property type="match status" value="1"/>
</dbReference>
<name>A0A4R9AHY6_9MICO</name>
<dbReference type="NCBIfam" id="TIGR00229">
    <property type="entry name" value="sensory_box"/>
    <property type="match status" value="2"/>
</dbReference>
<feature type="compositionally biased region" description="Basic and acidic residues" evidence="12">
    <location>
        <begin position="633"/>
        <end position="642"/>
    </location>
</feature>
<dbReference type="InterPro" id="IPR003594">
    <property type="entry name" value="HATPase_dom"/>
</dbReference>
<feature type="domain" description="Response regulatory" evidence="14">
    <location>
        <begin position="691"/>
        <end position="804"/>
    </location>
</feature>
<dbReference type="Gene3D" id="1.10.287.130">
    <property type="match status" value="1"/>
</dbReference>
<keyword evidence="8" id="KW-0067">ATP-binding</keyword>
<comment type="caution">
    <text evidence="17">The sequence shown here is derived from an EMBL/GenBank/DDBJ whole genome shotgun (WGS) entry which is preliminary data.</text>
</comment>
<evidence type="ECO:0000259" key="16">
    <source>
        <dbReference type="PROSITE" id="PS50113"/>
    </source>
</evidence>
<keyword evidence="6" id="KW-0547">Nucleotide-binding</keyword>
<dbReference type="SUPFAM" id="SSF55874">
    <property type="entry name" value="ATPase domain of HSP90 chaperone/DNA topoisomerase II/histidine kinase"/>
    <property type="match status" value="1"/>
</dbReference>
<dbReference type="Gene3D" id="3.40.50.2300">
    <property type="match status" value="2"/>
</dbReference>
<dbReference type="PROSITE" id="PS50110">
    <property type="entry name" value="RESPONSE_REGULATORY"/>
    <property type="match status" value="2"/>
</dbReference>
<comment type="subcellular location">
    <subcellularLocation>
        <location evidence="2">Cell membrane</location>
    </subcellularLocation>
</comment>
<dbReference type="InterPro" id="IPR011006">
    <property type="entry name" value="CheY-like_superfamily"/>
</dbReference>
<proteinExistence type="predicted"/>
<dbReference type="Pfam" id="PF13426">
    <property type="entry name" value="PAS_9"/>
    <property type="match status" value="2"/>
</dbReference>
<feature type="region of interest" description="Disordered" evidence="12">
    <location>
        <begin position="565"/>
        <end position="666"/>
    </location>
</feature>
<dbReference type="SUPFAM" id="SSF47384">
    <property type="entry name" value="Homodimeric domain of signal transducing histidine kinase"/>
    <property type="match status" value="1"/>
</dbReference>
<dbReference type="InterPro" id="IPR001789">
    <property type="entry name" value="Sig_transdc_resp-reg_receiver"/>
</dbReference>
<keyword evidence="4 11" id="KW-0597">Phosphoprotein</keyword>
<evidence type="ECO:0000313" key="17">
    <source>
        <dbReference type="EMBL" id="TFD62598.1"/>
    </source>
</evidence>
<evidence type="ECO:0000256" key="2">
    <source>
        <dbReference type="ARBA" id="ARBA00004236"/>
    </source>
</evidence>
<evidence type="ECO:0000256" key="4">
    <source>
        <dbReference type="ARBA" id="ARBA00022553"/>
    </source>
</evidence>
<gene>
    <name evidence="17" type="ORF">E3T39_01210</name>
</gene>
<dbReference type="AlphaFoldDB" id="A0A4R9AHY6"/>
<dbReference type="PROSITE" id="PS50112">
    <property type="entry name" value="PAS"/>
    <property type="match status" value="1"/>
</dbReference>
<dbReference type="InterPro" id="IPR004358">
    <property type="entry name" value="Sig_transdc_His_kin-like_C"/>
</dbReference>
<dbReference type="Pfam" id="PF02518">
    <property type="entry name" value="HATPase_c"/>
    <property type="match status" value="1"/>
</dbReference>
<keyword evidence="5" id="KW-0808">Transferase</keyword>
<evidence type="ECO:0000259" key="15">
    <source>
        <dbReference type="PROSITE" id="PS50112"/>
    </source>
</evidence>
<sequence>MNKEKSTLASDEYSSAQKNVADKNMLEQAVSLQHAIFNSANFACVATDARGVIQIFSVGAQGMLGYTSEDVVNTAVPGDLHDTDEIIARAAQLSAEFGTKIQPGFEALAYKASRGIEDVYELTTIRKDGSRFPTTMSVTALRHDDAEIIGYLLISTDDTARNQVSMAQSVLDQRLRDQQFYTRSLIESNIDALMMTDTRGIISDVNQQMIKLTGRTRDELIGAPCRNFFTDPARADTAIKRALTESKVSDYELTVRSIDGDETDVSYNAATFYDRDRVVQGVFASARDVTERKRFEQALQKTNIDLEHASRMKTEFLATMSHELRTPLNAIIGFSEALKDGLIGELTATQREYIGDIYSSGHHLLSLINDILDLSKVEAGMMDIELETVDVRSLLDQSLLIVREDALVHGLHLVFDGADDLGMPLLDRRKTRQIVYNLLSNAVKFTPDLGAVTLTARRVPRSAVGKIVGTRPVHDFPLPKSDVDHFLEIRVDDTGMGISRENMSKLFLAFSQIDSTLARKFEGTGLGLATVKQMVELQGGTVAVASETGAGSSFAVWLPLGATDGQAPAWPGRATKTSTSDGVSEASKTLDGASSSDVQPKASVRRDPGGAASVVGNGKLPTVGELAEAAPEAAKEEARTGGDESDAVPATKQVKTDSGVESPDTATGIVSDVAESFQQSRASEEQTDKHVVLVIEDDAKGAEVLRLLLEAEEFRVIVARSGEEGLNLAPKQRLSLITLDIRLPGMDGWGFLIRLHEFSDLAAVPIVIIAGDTDVSLALTHGAAAVLEKPISRQALQQSLKALGLSPDARRTRRVLVADDDPETVDVIARFLTRPEYAVERAFTKDEAIEMAQRLHPDLVLLNLMMEGFSGYEVVLALQSDESTEHIPVLIVSGKPLTKRESAAVDSDPTQPVRVLGTEKFNRTSFIAEVKRALKSGELRGDPEGG</sequence>